<keyword evidence="2" id="KW-1185">Reference proteome</keyword>
<protein>
    <submittedName>
        <fullName evidence="1">Uncharacterized protein</fullName>
    </submittedName>
</protein>
<dbReference type="Proteomes" id="UP000696184">
    <property type="component" value="Unassembled WGS sequence"/>
</dbReference>
<gene>
    <name evidence="1" type="ORF">H8A87_13665</name>
</gene>
<dbReference type="RefSeq" id="WP_198690504.1">
    <property type="nucleotide sequence ID" value="NZ_CAWPUD010000044.1"/>
</dbReference>
<proteinExistence type="predicted"/>
<comment type="caution">
    <text evidence="1">The sequence shown here is derived from an EMBL/GenBank/DDBJ whole genome shotgun (WGS) entry which is preliminary data.</text>
</comment>
<name>A0ABS0UAL5_9GAMM</name>
<evidence type="ECO:0000313" key="1">
    <source>
        <dbReference type="EMBL" id="MBI6549735.1"/>
    </source>
</evidence>
<evidence type="ECO:0000313" key="2">
    <source>
        <dbReference type="Proteomes" id="UP000696184"/>
    </source>
</evidence>
<sequence>MINLACSFNPAFESNFLKINEKINLMELGFLAYNKIFQGKSTPFPFRKDLSLSLHISRSPITECNSHQDMFIQEKLVPIKKDCRIKSFGFHLCGDRCENIGVLGFSSHYTSSQEKEKMQLNS</sequence>
<dbReference type="EMBL" id="JACOII010000045">
    <property type="protein sequence ID" value="MBI6549735.1"/>
    <property type="molecule type" value="Genomic_DNA"/>
</dbReference>
<accession>A0ABS0UAL5</accession>
<organism evidence="1 2">
    <name type="scientific">Xenorhabdus lircayensis</name>
    <dbReference type="NCBI Taxonomy" id="2763499"/>
    <lineage>
        <taxon>Bacteria</taxon>
        <taxon>Pseudomonadati</taxon>
        <taxon>Pseudomonadota</taxon>
        <taxon>Gammaproteobacteria</taxon>
        <taxon>Enterobacterales</taxon>
        <taxon>Morganellaceae</taxon>
        <taxon>Xenorhabdus</taxon>
    </lineage>
</organism>
<reference evidence="1 2" key="1">
    <citation type="submission" date="2020-08" db="EMBL/GenBank/DDBJ databases">
        <title>Description of Xenorhabdus lircayensis sp. nov., the symbiotic bacterium associated with the entomopathogenic nematode Steirnernema unicornum.</title>
        <authorList>
            <person name="Castaneda-Alvarez C."/>
            <person name="Prodan S."/>
            <person name="Zamorano A."/>
            <person name="San-Blas E."/>
            <person name="Aballay E."/>
        </authorList>
    </citation>
    <scope>NUCLEOTIDE SEQUENCE [LARGE SCALE GENOMIC DNA]</scope>
    <source>
        <strain evidence="1 2">VLS</strain>
    </source>
</reference>